<reference evidence="1 2" key="1">
    <citation type="submission" date="2017-12" db="EMBL/GenBank/DDBJ databases">
        <title>Integrating genomic resources of turbot (Scophthalmus maximus) in depth evaluation of genetic and physical mapping variation across individuals.</title>
        <authorList>
            <person name="Martinez P."/>
        </authorList>
    </citation>
    <scope>NUCLEOTIDE SEQUENCE [LARGE SCALE GENOMIC DNA]</scope>
</reference>
<dbReference type="Proteomes" id="UP000246464">
    <property type="component" value="Chromosome 13"/>
</dbReference>
<accession>A0A2U9C4Y1</accession>
<evidence type="ECO:0000313" key="2">
    <source>
        <dbReference type="Proteomes" id="UP000246464"/>
    </source>
</evidence>
<proteinExistence type="predicted"/>
<dbReference type="EMBL" id="CP026255">
    <property type="protein sequence ID" value="AWP11631.1"/>
    <property type="molecule type" value="Genomic_DNA"/>
</dbReference>
<sequence length="90" mass="9708">MKESLSPAPSRLGNCSSAPLSRQILVVVRQSAAGLLPVNYLLRLCALQSAAVALLSDLPEFTCPTRHRYLPRPVCLSLCTLSPGSTFLLR</sequence>
<protein>
    <submittedName>
        <fullName evidence="1">Uncharacterized protein</fullName>
    </submittedName>
</protein>
<organism evidence="1 2">
    <name type="scientific">Scophthalmus maximus</name>
    <name type="common">Turbot</name>
    <name type="synonym">Psetta maxima</name>
    <dbReference type="NCBI Taxonomy" id="52904"/>
    <lineage>
        <taxon>Eukaryota</taxon>
        <taxon>Metazoa</taxon>
        <taxon>Chordata</taxon>
        <taxon>Craniata</taxon>
        <taxon>Vertebrata</taxon>
        <taxon>Euteleostomi</taxon>
        <taxon>Actinopterygii</taxon>
        <taxon>Neopterygii</taxon>
        <taxon>Teleostei</taxon>
        <taxon>Neoteleostei</taxon>
        <taxon>Acanthomorphata</taxon>
        <taxon>Carangaria</taxon>
        <taxon>Pleuronectiformes</taxon>
        <taxon>Pleuronectoidei</taxon>
        <taxon>Scophthalmidae</taxon>
        <taxon>Scophthalmus</taxon>
    </lineage>
</organism>
<keyword evidence="2" id="KW-1185">Reference proteome</keyword>
<gene>
    <name evidence="1" type="ORF">SMAX5B_009175</name>
</gene>
<evidence type="ECO:0000313" key="1">
    <source>
        <dbReference type="EMBL" id="AWP11631.1"/>
    </source>
</evidence>
<name>A0A2U9C4Y1_SCOMX</name>
<dbReference type="AlphaFoldDB" id="A0A2U9C4Y1"/>